<dbReference type="OrthoDB" id="285793at2759"/>
<dbReference type="STRING" id="597362.K5WVU1"/>
<dbReference type="Pfam" id="PF05965">
    <property type="entry name" value="FYRC"/>
    <property type="match status" value="1"/>
</dbReference>
<feature type="compositionally biased region" description="Polar residues" evidence="3">
    <location>
        <begin position="156"/>
        <end position="179"/>
    </location>
</feature>
<evidence type="ECO:0000313" key="4">
    <source>
        <dbReference type="EMBL" id="EKM79566.1"/>
    </source>
</evidence>
<accession>K5WVU1</accession>
<dbReference type="SMART" id="SM00541">
    <property type="entry name" value="FYRN"/>
    <property type="match status" value="1"/>
</dbReference>
<dbReference type="PROSITE" id="PS51542">
    <property type="entry name" value="FYRN"/>
    <property type="match status" value="1"/>
</dbReference>
<sequence length="790" mass="83945">MTLAAANDPRTISSLSSSPSAPRPQNGAGKSTPQDKTEMELQLSEGVLEKYTPSNGSQPHLEPTRDVLVDVDPSQPPGTPLASGNHLELNHVSTSTEDFTTSGSDKVDAVAEVVSLLSAPPESFERPYPPQEKLESFPGDFSTHDTPQSEVEERSISTARLRSPSLQSQDFTPNKNGTRSKADASGVENVVMVARDRNSGSDDQASDVSGRPPKSTRSKQKRPPDTIFQGSAKRARMTTDTFSSPVVTLMSDDRSCRTNDEDLQMNHSLSVPISTASSNTEKGQLEDAVDAAPVCDSSIANFQTTSEINSNSDSNLAPSLDSSPKVVQNSNTSPRPPSPGSSKIPSQDKSPQTQPTAPSTSSLANNPYFALSTAFLKGPPNPASNGYNPYSLYYGPGAPISPHTPTYPYPYLYQVHSPISAAMYSTSPSFIPSPTQKSPSPHTPTGAEPQRQKPKRLKAHTVTSGNHNIPIVPRDKKGKPMLPLNVGIMTVISLGEVCMREHFHTERYIFPVGYEVTRRYLSTIDPTAEVVYHCTILDGGDGPKFQIVPSDAPGREVIAGTATGAWSSIVKQANAIRSRQHSNSVSGPDFFGLGQNTIKHLIQELPNADRLKDYVWQNFIEGGPLGGRHAAVTPALPEDYDSTLPIGALYPAERERLKREVATSPRGLNHYPQHIIAQAEAQVQRKEPSGGQISGQQPSAGHPLVPSEVTLPVLNGHAMPHSSPGHLLGPGAVISSTQPSASAPPNTQGPSSVPATIASIMSAYPAPVATPPVATTSSTPPSGSASSLPS</sequence>
<dbReference type="HOGENOM" id="CLU_355236_0_0_1"/>
<dbReference type="Proteomes" id="UP000008493">
    <property type="component" value="Unassembled WGS sequence"/>
</dbReference>
<dbReference type="GeneID" id="18826874"/>
<dbReference type="KEGG" id="abp:AGABI1DRAFT128713"/>
<name>K5WVU1_AGABU</name>
<feature type="region of interest" description="Disordered" evidence="3">
    <location>
        <begin position="305"/>
        <end position="364"/>
    </location>
</feature>
<dbReference type="Gene3D" id="3.30.160.360">
    <property type="match status" value="1"/>
</dbReference>
<feature type="compositionally biased region" description="Polar residues" evidence="3">
    <location>
        <begin position="427"/>
        <end position="440"/>
    </location>
</feature>
<feature type="region of interest" description="Disordered" evidence="3">
    <location>
        <begin position="767"/>
        <end position="790"/>
    </location>
</feature>
<reference evidence="5" key="1">
    <citation type="journal article" date="2012" name="Proc. Natl. Acad. Sci. U.S.A.">
        <title>Genome sequence of the button mushroom Agaricus bisporus reveals mechanisms governing adaptation to a humic-rich ecological niche.</title>
        <authorList>
            <person name="Morin E."/>
            <person name="Kohler A."/>
            <person name="Baker A.R."/>
            <person name="Foulongne-Oriol M."/>
            <person name="Lombard V."/>
            <person name="Nagy L.G."/>
            <person name="Ohm R.A."/>
            <person name="Patyshakuliyeva A."/>
            <person name="Brun A."/>
            <person name="Aerts A.L."/>
            <person name="Bailey A.M."/>
            <person name="Billette C."/>
            <person name="Coutinho P.M."/>
            <person name="Deakin G."/>
            <person name="Doddapaneni H."/>
            <person name="Floudas D."/>
            <person name="Grimwood J."/>
            <person name="Hilden K."/>
            <person name="Kuees U."/>
            <person name="LaButti K.M."/>
            <person name="Lapidus A."/>
            <person name="Lindquist E.A."/>
            <person name="Lucas S.M."/>
            <person name="Murat C."/>
            <person name="Riley R.W."/>
            <person name="Salamov A.A."/>
            <person name="Schmutz J."/>
            <person name="Subramanian V."/>
            <person name="Woesten H.A.B."/>
            <person name="Xu J."/>
            <person name="Eastwood D.C."/>
            <person name="Foster G.D."/>
            <person name="Sonnenberg A.S."/>
            <person name="Cullen D."/>
            <person name="de Vries R.P."/>
            <person name="Lundell T."/>
            <person name="Hibbett D.S."/>
            <person name="Henrissat B."/>
            <person name="Burton K.S."/>
            <person name="Kerrigan R.W."/>
            <person name="Challen M.P."/>
            <person name="Grigoriev I.V."/>
            <person name="Martin F."/>
        </authorList>
    </citation>
    <scope>NUCLEOTIDE SEQUENCE [LARGE SCALE GENOMIC DNA]</scope>
    <source>
        <strain evidence="5">JB137-S8 / ATCC MYA-4627 / FGSC 10392</strain>
    </source>
</reference>
<keyword evidence="5" id="KW-1185">Reference proteome</keyword>
<proteinExistence type="predicted"/>
<dbReference type="PANTHER" id="PTHR22715:SF0">
    <property type="entry name" value="TRANSFORMING GROWTH FACTOR BETA REGULATOR 1"/>
    <property type="match status" value="1"/>
</dbReference>
<feature type="compositionally biased region" description="Polar residues" evidence="3">
    <location>
        <begin position="340"/>
        <end position="364"/>
    </location>
</feature>
<feature type="region of interest" description="Disordered" evidence="3">
    <location>
        <begin position="1"/>
        <end position="88"/>
    </location>
</feature>
<dbReference type="AlphaFoldDB" id="K5WVU1"/>
<dbReference type="InterPro" id="IPR003889">
    <property type="entry name" value="FYrich_C"/>
</dbReference>
<dbReference type="GO" id="GO:0005634">
    <property type="term" value="C:nucleus"/>
    <property type="evidence" value="ECO:0007669"/>
    <property type="project" value="UniProtKB-SubCell"/>
</dbReference>
<gene>
    <name evidence="4" type="ORF">AGABI1DRAFT_128713</name>
</gene>
<dbReference type="PANTHER" id="PTHR22715">
    <property type="entry name" value="TRANSFORMING GROWTH FACTOR BETA REGULATED GENE 1"/>
    <property type="match status" value="1"/>
</dbReference>
<keyword evidence="2" id="KW-0539">Nucleus</keyword>
<feature type="region of interest" description="Disordered" evidence="3">
    <location>
        <begin position="681"/>
        <end position="754"/>
    </location>
</feature>
<comment type="subcellular location">
    <subcellularLocation>
        <location evidence="1">Nucleus</location>
    </subcellularLocation>
</comment>
<evidence type="ECO:0000256" key="1">
    <source>
        <dbReference type="ARBA" id="ARBA00004123"/>
    </source>
</evidence>
<dbReference type="PROSITE" id="PS51543">
    <property type="entry name" value="FYRC"/>
    <property type="match status" value="1"/>
</dbReference>
<evidence type="ECO:0008006" key="6">
    <source>
        <dbReference type="Google" id="ProtNLM"/>
    </source>
</evidence>
<dbReference type="SMART" id="SM00542">
    <property type="entry name" value="FYRC"/>
    <property type="match status" value="1"/>
</dbReference>
<dbReference type="Pfam" id="PF05964">
    <property type="entry name" value="FYRN"/>
    <property type="match status" value="1"/>
</dbReference>
<feature type="region of interest" description="Disordered" evidence="3">
    <location>
        <begin position="427"/>
        <end position="476"/>
    </location>
</feature>
<dbReference type="EMBL" id="JH971390">
    <property type="protein sequence ID" value="EKM79566.1"/>
    <property type="molecule type" value="Genomic_DNA"/>
</dbReference>
<dbReference type="InterPro" id="IPR040092">
    <property type="entry name" value="TBRG1"/>
</dbReference>
<feature type="compositionally biased region" description="Polar residues" evidence="3">
    <location>
        <begin position="305"/>
        <end position="333"/>
    </location>
</feature>
<dbReference type="RefSeq" id="XP_007330193.1">
    <property type="nucleotide sequence ID" value="XM_007330131.1"/>
</dbReference>
<feature type="compositionally biased region" description="Polar residues" evidence="3">
    <location>
        <begin position="734"/>
        <end position="754"/>
    </location>
</feature>
<dbReference type="GO" id="GO:0051726">
    <property type="term" value="P:regulation of cell cycle"/>
    <property type="evidence" value="ECO:0007669"/>
    <property type="project" value="TreeGrafter"/>
</dbReference>
<feature type="compositionally biased region" description="Polar residues" evidence="3">
    <location>
        <begin position="265"/>
        <end position="282"/>
    </location>
</feature>
<protein>
    <recommendedName>
        <fullName evidence="6">Transforming growth factor beta regulator 1</fullName>
    </recommendedName>
</protein>
<evidence type="ECO:0000256" key="2">
    <source>
        <dbReference type="ARBA" id="ARBA00023242"/>
    </source>
</evidence>
<evidence type="ECO:0000256" key="3">
    <source>
        <dbReference type="SAM" id="MobiDB-lite"/>
    </source>
</evidence>
<feature type="compositionally biased region" description="Basic and acidic residues" evidence="3">
    <location>
        <begin position="251"/>
        <end position="260"/>
    </location>
</feature>
<evidence type="ECO:0000313" key="5">
    <source>
        <dbReference type="Proteomes" id="UP000008493"/>
    </source>
</evidence>
<dbReference type="InterPro" id="IPR003888">
    <property type="entry name" value="FYrich_N"/>
</dbReference>
<dbReference type="InParanoid" id="K5WVU1"/>
<dbReference type="OMA" id="SCRTNDE"/>
<dbReference type="eggNOG" id="KOG4443">
    <property type="taxonomic scope" value="Eukaryota"/>
</dbReference>
<feature type="region of interest" description="Disordered" evidence="3">
    <location>
        <begin position="118"/>
        <end position="289"/>
    </location>
</feature>
<organism evidence="4 5">
    <name type="scientific">Agaricus bisporus var. burnettii (strain JB137-S8 / ATCC MYA-4627 / FGSC 10392)</name>
    <name type="common">White button mushroom</name>
    <dbReference type="NCBI Taxonomy" id="597362"/>
    <lineage>
        <taxon>Eukaryota</taxon>
        <taxon>Fungi</taxon>
        <taxon>Dikarya</taxon>
        <taxon>Basidiomycota</taxon>
        <taxon>Agaricomycotina</taxon>
        <taxon>Agaricomycetes</taxon>
        <taxon>Agaricomycetidae</taxon>
        <taxon>Agaricales</taxon>
        <taxon>Agaricineae</taxon>
        <taxon>Agaricaceae</taxon>
        <taxon>Agaricus</taxon>
    </lineage>
</organism>